<dbReference type="InterPro" id="IPR035974">
    <property type="entry name" value="Rap/Ran-GAP_sf"/>
</dbReference>
<dbReference type="AlphaFoldDB" id="A0A0L0DKM8"/>
<keyword evidence="1" id="KW-0343">GTPase activation</keyword>
<dbReference type="GO" id="GO:0005737">
    <property type="term" value="C:cytoplasm"/>
    <property type="evidence" value="ECO:0007669"/>
    <property type="project" value="TreeGrafter"/>
</dbReference>
<proteinExistence type="predicted"/>
<dbReference type="RefSeq" id="XP_013755145.1">
    <property type="nucleotide sequence ID" value="XM_013899691.1"/>
</dbReference>
<dbReference type="EMBL" id="GL349474">
    <property type="protein sequence ID" value="KNC52586.1"/>
    <property type="molecule type" value="Genomic_DNA"/>
</dbReference>
<evidence type="ECO:0000313" key="4">
    <source>
        <dbReference type="EMBL" id="KNC52586.1"/>
    </source>
</evidence>
<dbReference type="STRING" id="461836.A0A0L0DKM8"/>
<dbReference type="OrthoDB" id="2499658at2759"/>
<dbReference type="PANTHER" id="PTHR15711">
    <property type="entry name" value="RAP GTPASE-ACTIVATING PROTEIN"/>
    <property type="match status" value="1"/>
</dbReference>
<reference evidence="4 5" key="1">
    <citation type="submission" date="2010-05" db="EMBL/GenBank/DDBJ databases">
        <title>The Genome Sequence of Thecamonas trahens ATCC 50062.</title>
        <authorList>
            <consortium name="The Broad Institute Genome Sequencing Platform"/>
            <person name="Russ C."/>
            <person name="Cuomo C."/>
            <person name="Shea T."/>
            <person name="Young S.K."/>
            <person name="Zeng Q."/>
            <person name="Koehrsen M."/>
            <person name="Haas B."/>
            <person name="Borodovsky M."/>
            <person name="Guigo R."/>
            <person name="Alvarado L."/>
            <person name="Berlin A."/>
            <person name="Bochicchio J."/>
            <person name="Borenstein D."/>
            <person name="Chapman S."/>
            <person name="Chen Z."/>
            <person name="Freedman E."/>
            <person name="Gellesch M."/>
            <person name="Goldberg J."/>
            <person name="Griggs A."/>
            <person name="Gujja S."/>
            <person name="Heilman E."/>
            <person name="Heiman D."/>
            <person name="Hepburn T."/>
            <person name="Howarth C."/>
            <person name="Jen D."/>
            <person name="Larson L."/>
            <person name="Mehta T."/>
            <person name="Park D."/>
            <person name="Pearson M."/>
            <person name="Roberts A."/>
            <person name="Saif S."/>
            <person name="Shenoy N."/>
            <person name="Sisk P."/>
            <person name="Stolte C."/>
            <person name="Sykes S."/>
            <person name="Thomson T."/>
            <person name="Walk T."/>
            <person name="White J."/>
            <person name="Yandava C."/>
            <person name="Burger G."/>
            <person name="Gray M.W."/>
            <person name="Holland P.W.H."/>
            <person name="King N."/>
            <person name="Lang F.B.F."/>
            <person name="Roger A.J."/>
            <person name="Ruiz-Trillo I."/>
            <person name="Lander E."/>
            <person name="Nusbaum C."/>
        </authorList>
    </citation>
    <scope>NUCLEOTIDE SEQUENCE [LARGE SCALE GENOMIC DNA]</scope>
    <source>
        <strain evidence="4 5">ATCC 50062</strain>
    </source>
</reference>
<protein>
    <submittedName>
        <fullName evidence="4">GTPase activating protein Rap1-GAP</fullName>
    </submittedName>
</protein>
<dbReference type="Gene3D" id="3.40.50.11210">
    <property type="entry name" value="Rap/Ran-GAP"/>
    <property type="match status" value="1"/>
</dbReference>
<evidence type="ECO:0000313" key="5">
    <source>
        <dbReference type="Proteomes" id="UP000054408"/>
    </source>
</evidence>
<accession>A0A0L0DKM8</accession>
<dbReference type="InterPro" id="IPR000331">
    <property type="entry name" value="Rap/Ran_GAP_dom"/>
</dbReference>
<dbReference type="InterPro" id="IPR050989">
    <property type="entry name" value="Rap1_Ran_GAP"/>
</dbReference>
<feature type="domain" description="Rap-GAP" evidence="3">
    <location>
        <begin position="294"/>
        <end position="525"/>
    </location>
</feature>
<dbReference type="eggNOG" id="KOG3686">
    <property type="taxonomic scope" value="Eukaryota"/>
</dbReference>
<dbReference type="SUPFAM" id="SSF111347">
    <property type="entry name" value="Rap/Ran-GAP"/>
    <property type="match status" value="1"/>
</dbReference>
<sequence>MQRGLVVVSTVLLVIGLALEAEVDHARPNMVVDGRNGAEALDARLMVDEEAGDVEVEGEVADEAVEEVGEGVAGPSAGAGAGAAATGALGLLSVVAMKAKSWWGGDESGDEAGRGDGVVMEVIVDVARGEGSSRAGAPAVRHMAVDELGCSGGTLVVPVGEWLAEAWSDESYDESRSAEWWATEPIQLLESLILPAAHVASVYVARSSRGGGVVVVAVPRSDDELVAMVSHRGGHVCGVVVARRLRRYASSFWAARTLTARSFVEALVPELELLPGSERVPASVAVTDRVITEYRRLLVREKQSQFKFGVLRVAGGQTTESEMLGNAELGSGLAALMARLGDEVGLAGFSGYRGGLDTSEACLTGATSYYARLCGGEEIMFHVAPLLPHDQHSDQQLLRKRHVGNDVVLLVFLDEGVDAYLADTLVCRFTHVIVAVQPAQGAPSPNRWFRIHVAHAFTGQYTPGLGRVCRSDEWPDAPSDVYDSTSPHFREWLLTKMACAEVAALRSAHFKVLTARTRGVYLDEMVDEVETGE</sequence>
<gene>
    <name evidence="4" type="ORF">AMSG_08449</name>
</gene>
<dbReference type="GeneID" id="25567140"/>
<keyword evidence="5" id="KW-1185">Reference proteome</keyword>
<feature type="signal peptide" evidence="2">
    <location>
        <begin position="1"/>
        <end position="20"/>
    </location>
</feature>
<dbReference type="Pfam" id="PF02145">
    <property type="entry name" value="Rap_GAP"/>
    <property type="match status" value="1"/>
</dbReference>
<evidence type="ECO:0000256" key="2">
    <source>
        <dbReference type="SAM" id="SignalP"/>
    </source>
</evidence>
<dbReference type="GO" id="GO:0005096">
    <property type="term" value="F:GTPase activator activity"/>
    <property type="evidence" value="ECO:0007669"/>
    <property type="project" value="UniProtKB-KW"/>
</dbReference>
<feature type="chain" id="PRO_5005537525" evidence="2">
    <location>
        <begin position="21"/>
        <end position="533"/>
    </location>
</feature>
<evidence type="ECO:0000259" key="3">
    <source>
        <dbReference type="PROSITE" id="PS50085"/>
    </source>
</evidence>
<evidence type="ECO:0000256" key="1">
    <source>
        <dbReference type="ARBA" id="ARBA00022468"/>
    </source>
</evidence>
<dbReference type="PANTHER" id="PTHR15711:SF22">
    <property type="entry name" value="RAP-GAP DOMAIN-CONTAINING PROTEIN"/>
    <property type="match status" value="1"/>
</dbReference>
<dbReference type="PROSITE" id="PS50085">
    <property type="entry name" value="RAPGAP"/>
    <property type="match status" value="1"/>
</dbReference>
<dbReference type="GO" id="GO:0051056">
    <property type="term" value="P:regulation of small GTPase mediated signal transduction"/>
    <property type="evidence" value="ECO:0007669"/>
    <property type="project" value="InterPro"/>
</dbReference>
<name>A0A0L0DKM8_THETB</name>
<dbReference type="Proteomes" id="UP000054408">
    <property type="component" value="Unassembled WGS sequence"/>
</dbReference>
<keyword evidence="2" id="KW-0732">Signal</keyword>
<organism evidence="4 5">
    <name type="scientific">Thecamonas trahens ATCC 50062</name>
    <dbReference type="NCBI Taxonomy" id="461836"/>
    <lineage>
        <taxon>Eukaryota</taxon>
        <taxon>Apusozoa</taxon>
        <taxon>Apusomonadida</taxon>
        <taxon>Apusomonadidae</taxon>
        <taxon>Thecamonas</taxon>
    </lineage>
</organism>